<dbReference type="OrthoDB" id="2447685at2759"/>
<comment type="caution">
    <text evidence="2">The sequence shown here is derived from an EMBL/GenBank/DDBJ whole genome shotgun (WGS) entry which is preliminary data.</text>
</comment>
<evidence type="ECO:0008006" key="4">
    <source>
        <dbReference type="Google" id="ProtNLM"/>
    </source>
</evidence>
<sequence>MPIQHSPPAKQTRSHARAQAVLTPAPRAPLDRISAEEDNYEEEEESDDTEGVPAPVKASKGTGGPALDQSDQHVFHKSEPSFLAIMEQITQIMPNLQAASSSEASRPPALKTPSMKAPEFFVGNQPFKFRSIIRSFQFLSHKYLANFSQDRNKVLYATSFLIDRAATWIEPYFSDLTNQDPNYLLKSWTLFESQLFTLFGNSHEVIKSDAKLDPLTIKKGGHFFYKSLISEVWFEELEIGVKGLSSTISEKDYHPGFWINWPPILQ</sequence>
<protein>
    <recommendedName>
        <fullName evidence="4">DUF4939 domain-containing protein</fullName>
    </recommendedName>
</protein>
<keyword evidence="3" id="KW-1185">Reference proteome</keyword>
<dbReference type="Proteomes" id="UP000765509">
    <property type="component" value="Unassembled WGS sequence"/>
</dbReference>
<name>A0A9Q3IFG4_9BASI</name>
<accession>A0A9Q3IFG4</accession>
<evidence type="ECO:0000256" key="1">
    <source>
        <dbReference type="SAM" id="MobiDB-lite"/>
    </source>
</evidence>
<feature type="compositionally biased region" description="Acidic residues" evidence="1">
    <location>
        <begin position="36"/>
        <end position="50"/>
    </location>
</feature>
<organism evidence="2 3">
    <name type="scientific">Austropuccinia psidii MF-1</name>
    <dbReference type="NCBI Taxonomy" id="1389203"/>
    <lineage>
        <taxon>Eukaryota</taxon>
        <taxon>Fungi</taxon>
        <taxon>Dikarya</taxon>
        <taxon>Basidiomycota</taxon>
        <taxon>Pucciniomycotina</taxon>
        <taxon>Pucciniomycetes</taxon>
        <taxon>Pucciniales</taxon>
        <taxon>Sphaerophragmiaceae</taxon>
        <taxon>Austropuccinia</taxon>
    </lineage>
</organism>
<reference evidence="2" key="1">
    <citation type="submission" date="2021-03" db="EMBL/GenBank/DDBJ databases">
        <title>Draft genome sequence of rust myrtle Austropuccinia psidii MF-1, a brazilian biotype.</title>
        <authorList>
            <person name="Quecine M.C."/>
            <person name="Pachon D.M.R."/>
            <person name="Bonatelli M.L."/>
            <person name="Correr F.H."/>
            <person name="Franceschini L.M."/>
            <person name="Leite T.F."/>
            <person name="Margarido G.R.A."/>
            <person name="Almeida C.A."/>
            <person name="Ferrarezi J.A."/>
            <person name="Labate C.A."/>
        </authorList>
    </citation>
    <scope>NUCLEOTIDE SEQUENCE</scope>
    <source>
        <strain evidence="2">MF-1</strain>
    </source>
</reference>
<proteinExistence type="predicted"/>
<evidence type="ECO:0000313" key="2">
    <source>
        <dbReference type="EMBL" id="MBW0541256.1"/>
    </source>
</evidence>
<gene>
    <name evidence="2" type="ORF">O181_080971</name>
</gene>
<dbReference type="AlphaFoldDB" id="A0A9Q3IFG4"/>
<feature type="region of interest" description="Disordered" evidence="1">
    <location>
        <begin position="1"/>
        <end position="71"/>
    </location>
</feature>
<evidence type="ECO:0000313" key="3">
    <source>
        <dbReference type="Proteomes" id="UP000765509"/>
    </source>
</evidence>
<dbReference type="EMBL" id="AVOT02045920">
    <property type="protein sequence ID" value="MBW0541256.1"/>
    <property type="molecule type" value="Genomic_DNA"/>
</dbReference>